<reference evidence="2" key="1">
    <citation type="submission" date="2013-10" db="EMBL/GenBank/DDBJ databases">
        <title>Genome sequencing of Onchocerca volvulus.</title>
        <authorList>
            <person name="Cotton J."/>
            <person name="Tsai J."/>
            <person name="Stanley E."/>
            <person name="Tracey A."/>
            <person name="Holroyd N."/>
            <person name="Lustigman S."/>
            <person name="Berriman M."/>
        </authorList>
    </citation>
    <scope>NUCLEOTIDE SEQUENCE</scope>
</reference>
<dbReference type="Proteomes" id="UP000024404">
    <property type="component" value="Unassembled WGS sequence"/>
</dbReference>
<dbReference type="EMBL" id="CMVM020000396">
    <property type="status" value="NOT_ANNOTATED_CDS"/>
    <property type="molecule type" value="Genomic_DNA"/>
</dbReference>
<evidence type="ECO:0000313" key="1">
    <source>
        <dbReference type="EnsemblMetazoa" id="OVOC12152.1"/>
    </source>
</evidence>
<name>A0A8R1XRG7_ONCVO</name>
<evidence type="ECO:0000313" key="2">
    <source>
        <dbReference type="Proteomes" id="UP000024404"/>
    </source>
</evidence>
<reference evidence="1" key="2">
    <citation type="submission" date="2022-06" db="UniProtKB">
        <authorList>
            <consortium name="EnsemblMetazoa"/>
        </authorList>
    </citation>
    <scope>IDENTIFICATION</scope>
</reference>
<dbReference type="EnsemblMetazoa" id="OVOC12152.1">
    <property type="protein sequence ID" value="OVOC12152.1"/>
    <property type="gene ID" value="WBGene00248961"/>
</dbReference>
<accession>A0A8R1XRG7</accession>
<protein>
    <submittedName>
        <fullName evidence="1">Uncharacterized protein</fullName>
    </submittedName>
</protein>
<organism evidence="1 2">
    <name type="scientific">Onchocerca volvulus</name>
    <dbReference type="NCBI Taxonomy" id="6282"/>
    <lineage>
        <taxon>Eukaryota</taxon>
        <taxon>Metazoa</taxon>
        <taxon>Ecdysozoa</taxon>
        <taxon>Nematoda</taxon>
        <taxon>Chromadorea</taxon>
        <taxon>Rhabditida</taxon>
        <taxon>Spirurina</taxon>
        <taxon>Spiruromorpha</taxon>
        <taxon>Filarioidea</taxon>
        <taxon>Onchocercidae</taxon>
        <taxon>Onchocerca</taxon>
    </lineage>
</organism>
<dbReference type="AlphaFoldDB" id="A0A8R1XRG7"/>
<proteinExistence type="predicted"/>
<keyword evidence="2" id="KW-1185">Reference proteome</keyword>
<sequence length="66" mass="7540">MKKGQVSSSSGSQEKRTNVLQNFKLEIPNNETEIAMFPIYTTKEMADCCNTTDVHYCMHNHVLCNK</sequence>